<feature type="chain" id="PRO_5031127971" evidence="1">
    <location>
        <begin position="22"/>
        <end position="292"/>
    </location>
</feature>
<accession>A0A7V2WV56</accession>
<sequence length="292" mass="32634">MPPIIKTILACSLLSISVCHAESMLESNKTLTIGEAAKELKWELGGITGGILYLGLKEWAWGSASFKFNDEKWFGMNTGSGGADKLGHLYSTYLMDEFLTNRLYSKTGNSKDAALKGAIFSGGLMFLVEAFDGVSSDHGFSYEDLIMDGTGIGISYLKNTVPGLRNKLDLRVEYHKSKADKGHPITDYTGYNYSAVLKLGGFHRLQTTPLKYFELQLGYHTEGFKKDDKPFFKKKKAELYAGIGLDLTEVVFKPLKKQTDSELVDYADTFFRYYQMPGIYTTSSLQTREQNL</sequence>
<protein>
    <submittedName>
        <fullName evidence="2">DUF2279 domain-containing protein</fullName>
    </submittedName>
</protein>
<reference evidence="2" key="1">
    <citation type="journal article" date="2020" name="mSystems">
        <title>Genome- and Community-Level Interaction Insights into Carbon Utilization and Element Cycling Functions of Hydrothermarchaeota in Hydrothermal Sediment.</title>
        <authorList>
            <person name="Zhou Z."/>
            <person name="Liu Y."/>
            <person name="Xu W."/>
            <person name="Pan J."/>
            <person name="Luo Z.H."/>
            <person name="Li M."/>
        </authorList>
    </citation>
    <scope>NUCLEOTIDE SEQUENCE [LARGE SCALE GENOMIC DNA]</scope>
    <source>
        <strain evidence="2">HyVt-493</strain>
    </source>
</reference>
<evidence type="ECO:0000313" key="2">
    <source>
        <dbReference type="EMBL" id="HFC92509.1"/>
    </source>
</evidence>
<dbReference type="AlphaFoldDB" id="A0A7V2WV56"/>
<evidence type="ECO:0000256" key="1">
    <source>
        <dbReference type="SAM" id="SignalP"/>
    </source>
</evidence>
<dbReference type="Proteomes" id="UP000885750">
    <property type="component" value="Unassembled WGS sequence"/>
</dbReference>
<dbReference type="EMBL" id="DRMS01000255">
    <property type="protein sequence ID" value="HFC92509.1"/>
    <property type="molecule type" value="Genomic_DNA"/>
</dbReference>
<dbReference type="InterPro" id="IPR018736">
    <property type="entry name" value="DUF2279_periplasmic_lipo"/>
</dbReference>
<proteinExistence type="predicted"/>
<organism evidence="2">
    <name type="scientific">Leucothrix mucor</name>
    <dbReference type="NCBI Taxonomy" id="45248"/>
    <lineage>
        <taxon>Bacteria</taxon>
        <taxon>Pseudomonadati</taxon>
        <taxon>Pseudomonadota</taxon>
        <taxon>Gammaproteobacteria</taxon>
        <taxon>Thiotrichales</taxon>
        <taxon>Thiotrichaceae</taxon>
        <taxon>Leucothrix</taxon>
    </lineage>
</organism>
<gene>
    <name evidence="2" type="ORF">ENJ51_06825</name>
</gene>
<feature type="signal peptide" evidence="1">
    <location>
        <begin position="1"/>
        <end position="21"/>
    </location>
</feature>
<comment type="caution">
    <text evidence="2">The sequence shown here is derived from an EMBL/GenBank/DDBJ whole genome shotgun (WGS) entry which is preliminary data.</text>
</comment>
<dbReference type="Pfam" id="PF10043">
    <property type="entry name" value="DUF2279"/>
    <property type="match status" value="1"/>
</dbReference>
<keyword evidence="1" id="KW-0732">Signal</keyword>
<name>A0A7V2WV56_LEUMU</name>